<dbReference type="InterPro" id="IPR033335">
    <property type="entry name" value="JUPITER"/>
</dbReference>
<keyword evidence="3" id="KW-0963">Cytoplasm</keyword>
<evidence type="ECO:0000256" key="1">
    <source>
        <dbReference type="ARBA" id="ARBA00004123"/>
    </source>
</evidence>
<dbReference type="STRING" id="7244.B4LDK9"/>
<evidence type="ECO:0000256" key="4">
    <source>
        <dbReference type="ARBA" id="ARBA00022553"/>
    </source>
</evidence>
<organism evidence="7 8">
    <name type="scientific">Drosophila virilis</name>
    <name type="common">Fruit fly</name>
    <dbReference type="NCBI Taxonomy" id="7244"/>
    <lineage>
        <taxon>Eukaryota</taxon>
        <taxon>Metazoa</taxon>
        <taxon>Ecdysozoa</taxon>
        <taxon>Arthropoda</taxon>
        <taxon>Hexapoda</taxon>
        <taxon>Insecta</taxon>
        <taxon>Pterygota</taxon>
        <taxon>Neoptera</taxon>
        <taxon>Endopterygota</taxon>
        <taxon>Diptera</taxon>
        <taxon>Brachycera</taxon>
        <taxon>Muscomorpha</taxon>
        <taxon>Ephydroidea</taxon>
        <taxon>Drosophilidae</taxon>
        <taxon>Drosophila</taxon>
    </lineage>
</organism>
<feature type="compositionally biased region" description="Basic and acidic residues" evidence="6">
    <location>
        <begin position="23"/>
        <end position="34"/>
    </location>
</feature>
<gene>
    <name evidence="7" type="primary">Dvir\GJ13546</name>
    <name evidence="7" type="ORF">Dvir_GJ13546</name>
</gene>
<sequence>MNDSQAFNQNNAEAMSMKNSSDMGDKISEPKYETNDQASNCSRNPITGMGLNGDGVGGLKPKIAKNRAGNPVTGEGYKSGHTDMEVLRKISRRPGPFS</sequence>
<dbReference type="AlphaFoldDB" id="B4LDK9"/>
<dbReference type="GO" id="GO:0005634">
    <property type="term" value="C:nucleus"/>
    <property type="evidence" value="ECO:0007669"/>
    <property type="project" value="UniProtKB-SubCell"/>
</dbReference>
<accession>B4LDK9</accession>
<evidence type="ECO:0000256" key="6">
    <source>
        <dbReference type="SAM" id="MobiDB-lite"/>
    </source>
</evidence>
<dbReference type="HOGENOM" id="CLU_2624601_0_0_1"/>
<dbReference type="Proteomes" id="UP000008792">
    <property type="component" value="Unassembled WGS sequence"/>
</dbReference>
<keyword evidence="5" id="KW-0539">Nucleus</keyword>
<keyword evidence="4" id="KW-0597">Phosphoprotein</keyword>
<reference evidence="7 8" key="1">
    <citation type="journal article" date="2007" name="Nature">
        <title>Evolution of genes and genomes on the Drosophila phylogeny.</title>
        <authorList>
            <consortium name="Drosophila 12 Genomes Consortium"/>
            <person name="Clark A.G."/>
            <person name="Eisen M.B."/>
            <person name="Smith D.R."/>
            <person name="Bergman C.M."/>
            <person name="Oliver B."/>
            <person name="Markow T.A."/>
            <person name="Kaufman T.C."/>
            <person name="Kellis M."/>
            <person name="Gelbart W."/>
            <person name="Iyer V.N."/>
            <person name="Pollard D.A."/>
            <person name="Sackton T.B."/>
            <person name="Larracuente A.M."/>
            <person name="Singh N.D."/>
            <person name="Abad J.P."/>
            <person name="Abt D.N."/>
            <person name="Adryan B."/>
            <person name="Aguade M."/>
            <person name="Akashi H."/>
            <person name="Anderson W.W."/>
            <person name="Aquadro C.F."/>
            <person name="Ardell D.H."/>
            <person name="Arguello R."/>
            <person name="Artieri C.G."/>
            <person name="Barbash D.A."/>
            <person name="Barker D."/>
            <person name="Barsanti P."/>
            <person name="Batterham P."/>
            <person name="Batzoglou S."/>
            <person name="Begun D."/>
            <person name="Bhutkar A."/>
            <person name="Blanco E."/>
            <person name="Bosak S.A."/>
            <person name="Bradley R.K."/>
            <person name="Brand A.D."/>
            <person name="Brent M.R."/>
            <person name="Brooks A.N."/>
            <person name="Brown R.H."/>
            <person name="Butlin R.K."/>
            <person name="Caggese C."/>
            <person name="Calvi B.R."/>
            <person name="Bernardo de Carvalho A."/>
            <person name="Caspi A."/>
            <person name="Castrezana S."/>
            <person name="Celniker S.E."/>
            <person name="Chang J.L."/>
            <person name="Chapple C."/>
            <person name="Chatterji S."/>
            <person name="Chinwalla A."/>
            <person name="Civetta A."/>
            <person name="Clifton S.W."/>
            <person name="Comeron J.M."/>
            <person name="Costello J.C."/>
            <person name="Coyne J.A."/>
            <person name="Daub J."/>
            <person name="David R.G."/>
            <person name="Delcher A.L."/>
            <person name="Delehaunty K."/>
            <person name="Do C.B."/>
            <person name="Ebling H."/>
            <person name="Edwards K."/>
            <person name="Eickbush T."/>
            <person name="Evans J.D."/>
            <person name="Filipski A."/>
            <person name="Findeiss S."/>
            <person name="Freyhult E."/>
            <person name="Fulton L."/>
            <person name="Fulton R."/>
            <person name="Garcia A.C."/>
            <person name="Gardiner A."/>
            <person name="Garfield D.A."/>
            <person name="Garvin B.E."/>
            <person name="Gibson G."/>
            <person name="Gilbert D."/>
            <person name="Gnerre S."/>
            <person name="Godfrey J."/>
            <person name="Good R."/>
            <person name="Gotea V."/>
            <person name="Gravely B."/>
            <person name="Greenberg A.J."/>
            <person name="Griffiths-Jones S."/>
            <person name="Gross S."/>
            <person name="Guigo R."/>
            <person name="Gustafson E.A."/>
            <person name="Haerty W."/>
            <person name="Hahn M.W."/>
            <person name="Halligan D.L."/>
            <person name="Halpern A.L."/>
            <person name="Halter G.M."/>
            <person name="Han M.V."/>
            <person name="Heger A."/>
            <person name="Hillier L."/>
            <person name="Hinrichs A.S."/>
            <person name="Holmes I."/>
            <person name="Hoskins R.A."/>
            <person name="Hubisz M.J."/>
            <person name="Hultmark D."/>
            <person name="Huntley M.A."/>
            <person name="Jaffe D.B."/>
            <person name="Jagadeeshan S."/>
            <person name="Jeck W.R."/>
            <person name="Johnson J."/>
            <person name="Jones C.D."/>
            <person name="Jordan W.C."/>
            <person name="Karpen G.H."/>
            <person name="Kataoka E."/>
            <person name="Keightley P.D."/>
            <person name="Kheradpour P."/>
            <person name="Kirkness E.F."/>
            <person name="Koerich L.B."/>
            <person name="Kristiansen K."/>
            <person name="Kudrna D."/>
            <person name="Kulathinal R.J."/>
            <person name="Kumar S."/>
            <person name="Kwok R."/>
            <person name="Lander E."/>
            <person name="Langley C.H."/>
            <person name="Lapoint R."/>
            <person name="Lazzaro B.P."/>
            <person name="Lee S.J."/>
            <person name="Levesque L."/>
            <person name="Li R."/>
            <person name="Lin C.F."/>
            <person name="Lin M.F."/>
            <person name="Lindblad-Toh K."/>
            <person name="Llopart A."/>
            <person name="Long M."/>
            <person name="Low L."/>
            <person name="Lozovsky E."/>
            <person name="Lu J."/>
            <person name="Luo M."/>
            <person name="Machado C.A."/>
            <person name="Makalowski W."/>
            <person name="Marzo M."/>
            <person name="Matsuda M."/>
            <person name="Matzkin L."/>
            <person name="McAllister B."/>
            <person name="McBride C.S."/>
            <person name="McKernan B."/>
            <person name="McKernan K."/>
            <person name="Mendez-Lago M."/>
            <person name="Minx P."/>
            <person name="Mollenhauer M.U."/>
            <person name="Montooth K."/>
            <person name="Mount S.M."/>
            <person name="Mu X."/>
            <person name="Myers E."/>
            <person name="Negre B."/>
            <person name="Newfeld S."/>
            <person name="Nielsen R."/>
            <person name="Noor M.A."/>
            <person name="O'Grady P."/>
            <person name="Pachter L."/>
            <person name="Papaceit M."/>
            <person name="Parisi M.J."/>
            <person name="Parisi M."/>
            <person name="Parts L."/>
            <person name="Pedersen J.S."/>
            <person name="Pesole G."/>
            <person name="Phillippy A.M."/>
            <person name="Ponting C.P."/>
            <person name="Pop M."/>
            <person name="Porcelli D."/>
            <person name="Powell J.R."/>
            <person name="Prohaska S."/>
            <person name="Pruitt K."/>
            <person name="Puig M."/>
            <person name="Quesneville H."/>
            <person name="Ram K.R."/>
            <person name="Rand D."/>
            <person name="Rasmussen M.D."/>
            <person name="Reed L.K."/>
            <person name="Reenan R."/>
            <person name="Reily A."/>
            <person name="Remington K.A."/>
            <person name="Rieger T.T."/>
            <person name="Ritchie M.G."/>
            <person name="Robin C."/>
            <person name="Rogers Y.H."/>
            <person name="Rohde C."/>
            <person name="Rozas J."/>
            <person name="Rubenfield M.J."/>
            <person name="Ruiz A."/>
            <person name="Russo S."/>
            <person name="Salzberg S.L."/>
            <person name="Sanchez-Gracia A."/>
            <person name="Saranga D.J."/>
            <person name="Sato H."/>
            <person name="Schaeffer S.W."/>
            <person name="Schatz M.C."/>
            <person name="Schlenke T."/>
            <person name="Schwartz R."/>
            <person name="Segarra C."/>
            <person name="Singh R.S."/>
            <person name="Sirot L."/>
            <person name="Sirota M."/>
            <person name="Sisneros N.B."/>
            <person name="Smith C.D."/>
            <person name="Smith T.F."/>
            <person name="Spieth J."/>
            <person name="Stage D.E."/>
            <person name="Stark A."/>
            <person name="Stephan W."/>
            <person name="Strausberg R.L."/>
            <person name="Strempel S."/>
            <person name="Sturgill D."/>
            <person name="Sutton G."/>
            <person name="Sutton G.G."/>
            <person name="Tao W."/>
            <person name="Teichmann S."/>
            <person name="Tobari Y.N."/>
            <person name="Tomimura Y."/>
            <person name="Tsolas J.M."/>
            <person name="Valente V.L."/>
            <person name="Venter E."/>
            <person name="Venter J.C."/>
            <person name="Vicario S."/>
            <person name="Vieira F.G."/>
            <person name="Vilella A.J."/>
            <person name="Villasante A."/>
            <person name="Walenz B."/>
            <person name="Wang J."/>
            <person name="Wasserman M."/>
            <person name="Watts T."/>
            <person name="Wilson D."/>
            <person name="Wilson R.K."/>
            <person name="Wing R.A."/>
            <person name="Wolfner M.F."/>
            <person name="Wong A."/>
            <person name="Wong G.K."/>
            <person name="Wu C.I."/>
            <person name="Wu G."/>
            <person name="Yamamoto D."/>
            <person name="Yang H.P."/>
            <person name="Yang S.P."/>
            <person name="Yorke J.A."/>
            <person name="Yoshida K."/>
            <person name="Zdobnov E."/>
            <person name="Zhang P."/>
            <person name="Zhang Y."/>
            <person name="Zimin A.V."/>
            <person name="Baldwin J."/>
            <person name="Abdouelleil A."/>
            <person name="Abdulkadir J."/>
            <person name="Abebe A."/>
            <person name="Abera B."/>
            <person name="Abreu J."/>
            <person name="Acer S.C."/>
            <person name="Aftuck L."/>
            <person name="Alexander A."/>
            <person name="An P."/>
            <person name="Anderson E."/>
            <person name="Anderson S."/>
            <person name="Arachi H."/>
            <person name="Azer M."/>
            <person name="Bachantsang P."/>
            <person name="Barry A."/>
            <person name="Bayul T."/>
            <person name="Berlin A."/>
            <person name="Bessette D."/>
            <person name="Bloom T."/>
            <person name="Blye J."/>
            <person name="Boguslavskiy L."/>
            <person name="Bonnet C."/>
            <person name="Boukhgalter B."/>
            <person name="Bourzgui I."/>
            <person name="Brown A."/>
            <person name="Cahill P."/>
            <person name="Channer S."/>
            <person name="Cheshatsang Y."/>
            <person name="Chuda L."/>
            <person name="Citroen M."/>
            <person name="Collymore A."/>
            <person name="Cooke P."/>
            <person name="Costello M."/>
            <person name="D'Aco K."/>
            <person name="Daza R."/>
            <person name="De Haan G."/>
            <person name="DeGray S."/>
            <person name="DeMaso C."/>
            <person name="Dhargay N."/>
            <person name="Dooley K."/>
            <person name="Dooley E."/>
            <person name="Doricent M."/>
            <person name="Dorje P."/>
            <person name="Dorjee K."/>
            <person name="Dupes A."/>
            <person name="Elong R."/>
            <person name="Falk J."/>
            <person name="Farina A."/>
            <person name="Faro S."/>
            <person name="Ferguson D."/>
            <person name="Fisher S."/>
            <person name="Foley C.D."/>
            <person name="Franke A."/>
            <person name="Friedrich D."/>
            <person name="Gadbois L."/>
            <person name="Gearin G."/>
            <person name="Gearin C.R."/>
            <person name="Giannoukos G."/>
            <person name="Goode T."/>
            <person name="Graham J."/>
            <person name="Grandbois E."/>
            <person name="Grewal S."/>
            <person name="Gyaltsen K."/>
            <person name="Hafez N."/>
            <person name="Hagos B."/>
            <person name="Hall J."/>
            <person name="Henson C."/>
            <person name="Hollinger A."/>
            <person name="Honan T."/>
            <person name="Huard M.D."/>
            <person name="Hughes L."/>
            <person name="Hurhula B."/>
            <person name="Husby M.E."/>
            <person name="Kamat A."/>
            <person name="Kanga B."/>
            <person name="Kashin S."/>
            <person name="Khazanovich D."/>
            <person name="Kisner P."/>
            <person name="Lance K."/>
            <person name="Lara M."/>
            <person name="Lee W."/>
            <person name="Lennon N."/>
            <person name="Letendre F."/>
            <person name="LeVine R."/>
            <person name="Lipovsky A."/>
            <person name="Liu X."/>
            <person name="Liu J."/>
            <person name="Liu S."/>
            <person name="Lokyitsang T."/>
            <person name="Lokyitsang Y."/>
            <person name="Lubonja R."/>
            <person name="Lui A."/>
            <person name="MacDonald P."/>
            <person name="Magnisalis V."/>
            <person name="Maru K."/>
            <person name="Matthews C."/>
            <person name="McCusker W."/>
            <person name="McDonough S."/>
            <person name="Mehta T."/>
            <person name="Meldrim J."/>
            <person name="Meneus L."/>
            <person name="Mihai O."/>
            <person name="Mihalev A."/>
            <person name="Mihova T."/>
            <person name="Mittelman R."/>
            <person name="Mlenga V."/>
            <person name="Montmayeur A."/>
            <person name="Mulrain L."/>
            <person name="Navidi A."/>
            <person name="Naylor J."/>
            <person name="Negash T."/>
            <person name="Nguyen T."/>
            <person name="Nguyen N."/>
            <person name="Nicol R."/>
            <person name="Norbu C."/>
            <person name="Norbu N."/>
            <person name="Novod N."/>
            <person name="O'Neill B."/>
            <person name="Osman S."/>
            <person name="Markiewicz E."/>
            <person name="Oyono O.L."/>
            <person name="Patti C."/>
            <person name="Phunkhang P."/>
            <person name="Pierre F."/>
            <person name="Priest M."/>
            <person name="Raghuraman S."/>
            <person name="Rege F."/>
            <person name="Reyes R."/>
            <person name="Rise C."/>
            <person name="Rogov P."/>
            <person name="Ross K."/>
            <person name="Ryan E."/>
            <person name="Settipalli S."/>
            <person name="Shea T."/>
            <person name="Sherpa N."/>
            <person name="Shi L."/>
            <person name="Shih D."/>
            <person name="Sparrow T."/>
            <person name="Spaulding J."/>
            <person name="Stalker J."/>
            <person name="Stange-Thomann N."/>
            <person name="Stavropoulos S."/>
            <person name="Stone C."/>
            <person name="Strader C."/>
            <person name="Tesfaye S."/>
            <person name="Thomson T."/>
            <person name="Thoulutsang Y."/>
            <person name="Thoulutsang D."/>
            <person name="Topham K."/>
            <person name="Topping I."/>
            <person name="Tsamla T."/>
            <person name="Vassiliev H."/>
            <person name="Vo A."/>
            <person name="Wangchuk T."/>
            <person name="Wangdi T."/>
            <person name="Weiand M."/>
            <person name="Wilkinson J."/>
            <person name="Wilson A."/>
            <person name="Yadav S."/>
            <person name="Young G."/>
            <person name="Yu Q."/>
            <person name="Zembek L."/>
            <person name="Zhong D."/>
            <person name="Zimmer A."/>
            <person name="Zwirko Z."/>
            <person name="Jaffe D.B."/>
            <person name="Alvarez P."/>
            <person name="Brockman W."/>
            <person name="Butler J."/>
            <person name="Chin C."/>
            <person name="Gnerre S."/>
            <person name="Grabherr M."/>
            <person name="Kleber M."/>
            <person name="Mauceli E."/>
            <person name="MacCallum I."/>
        </authorList>
    </citation>
    <scope>NUCLEOTIDE SEQUENCE [LARGE SCALE GENOMIC DNA]</scope>
    <source>
        <strain evidence="8">Tucson 15010-1051.87</strain>
    </source>
</reference>
<evidence type="ECO:0000256" key="5">
    <source>
        <dbReference type="ARBA" id="ARBA00023242"/>
    </source>
</evidence>
<protein>
    <submittedName>
        <fullName evidence="7">Uncharacterized protein</fullName>
    </submittedName>
</protein>
<dbReference type="Pfam" id="PF17054">
    <property type="entry name" value="JUPITER"/>
    <property type="match status" value="1"/>
</dbReference>
<evidence type="ECO:0000256" key="2">
    <source>
        <dbReference type="ARBA" id="ARBA00004496"/>
    </source>
</evidence>
<evidence type="ECO:0000313" key="8">
    <source>
        <dbReference type="Proteomes" id="UP000008792"/>
    </source>
</evidence>
<name>B4LDK9_DROVI</name>
<dbReference type="EMBL" id="CH940647">
    <property type="protein sequence ID" value="EDW69970.2"/>
    <property type="molecule type" value="Genomic_DNA"/>
</dbReference>
<feature type="region of interest" description="Disordered" evidence="6">
    <location>
        <begin position="1"/>
        <end position="84"/>
    </location>
</feature>
<proteinExistence type="predicted"/>
<feature type="compositionally biased region" description="Polar residues" evidence="6">
    <location>
        <begin position="35"/>
        <end position="45"/>
    </location>
</feature>
<comment type="subcellular location">
    <subcellularLocation>
        <location evidence="2">Cytoplasm</location>
    </subcellularLocation>
    <subcellularLocation>
        <location evidence="1">Nucleus</location>
    </subcellularLocation>
</comment>
<dbReference type="KEGG" id="dvi:6624730"/>
<evidence type="ECO:0000313" key="7">
    <source>
        <dbReference type="EMBL" id="EDW69970.2"/>
    </source>
</evidence>
<evidence type="ECO:0000256" key="3">
    <source>
        <dbReference type="ARBA" id="ARBA00022490"/>
    </source>
</evidence>
<feature type="compositionally biased region" description="Polar residues" evidence="6">
    <location>
        <begin position="1"/>
        <end position="22"/>
    </location>
</feature>
<dbReference type="InParanoid" id="B4LDK9"/>
<dbReference type="GO" id="GO:0005737">
    <property type="term" value="C:cytoplasm"/>
    <property type="evidence" value="ECO:0007669"/>
    <property type="project" value="UniProtKB-SubCell"/>
</dbReference>
<keyword evidence="8" id="KW-1185">Reference proteome</keyword>
<dbReference type="OrthoDB" id="6367565at2759"/>